<dbReference type="EMBL" id="JAFMNX010000003">
    <property type="protein sequence ID" value="MBS9721744.1"/>
    <property type="molecule type" value="Genomic_DNA"/>
</dbReference>
<sequence>MSDIKLEHGVWVVVADGEKALFLRNQGDHEHPTLEVVREIKDDNPPTREQGTDRPGRHSDGGGNPHNSGFEETDWHQLEKDRFASGIAEKLYKLAHRNAFEKLILVAPAGVLGEMRKQMHKEVSDRVTGEIAKTLTNHPLYEIEKLLKAA</sequence>
<proteinExistence type="predicted"/>
<dbReference type="Proteomes" id="UP001297272">
    <property type="component" value="Unassembled WGS sequence"/>
</dbReference>
<evidence type="ECO:0000313" key="2">
    <source>
        <dbReference type="EMBL" id="MBS9721744.1"/>
    </source>
</evidence>
<gene>
    <name evidence="2" type="ORF">JYU29_13725</name>
</gene>
<organism evidence="2 3">
    <name type="scientific">Tianweitania aestuarii</name>
    <dbReference type="NCBI Taxonomy" id="2814886"/>
    <lineage>
        <taxon>Bacteria</taxon>
        <taxon>Pseudomonadati</taxon>
        <taxon>Pseudomonadota</taxon>
        <taxon>Alphaproteobacteria</taxon>
        <taxon>Hyphomicrobiales</taxon>
        <taxon>Phyllobacteriaceae</taxon>
        <taxon>Tianweitania</taxon>
    </lineage>
</organism>
<accession>A0ABS5RXJ8</accession>
<keyword evidence="3" id="KW-1185">Reference proteome</keyword>
<dbReference type="InterPro" id="IPR041374">
    <property type="entry name" value="BaeRF_family12"/>
</dbReference>
<reference evidence="2 3" key="1">
    <citation type="submission" date="2021-03" db="EMBL/GenBank/DDBJ databases">
        <title>Tianweitania aestuarii sp. nov., isolated from a tidal flat.</title>
        <authorList>
            <person name="Park S."/>
            <person name="Yoon J.-H."/>
        </authorList>
    </citation>
    <scope>NUCLEOTIDE SEQUENCE [LARGE SCALE GENOMIC DNA]</scope>
    <source>
        <strain evidence="2 3">BSSL-BM11</strain>
    </source>
</reference>
<dbReference type="Pfam" id="PF18856">
    <property type="entry name" value="baeRF_family12"/>
    <property type="match status" value="1"/>
</dbReference>
<name>A0ABS5RXJ8_9HYPH</name>
<protein>
    <submittedName>
        <fullName evidence="2">Host attachment protein</fullName>
    </submittedName>
</protein>
<comment type="caution">
    <text evidence="2">The sequence shown here is derived from an EMBL/GenBank/DDBJ whole genome shotgun (WGS) entry which is preliminary data.</text>
</comment>
<dbReference type="RefSeq" id="WP_213985370.1">
    <property type="nucleotide sequence ID" value="NZ_JAFMNX010000003.1"/>
</dbReference>
<feature type="region of interest" description="Disordered" evidence="1">
    <location>
        <begin position="38"/>
        <end position="75"/>
    </location>
</feature>
<evidence type="ECO:0000313" key="3">
    <source>
        <dbReference type="Proteomes" id="UP001297272"/>
    </source>
</evidence>
<evidence type="ECO:0000256" key="1">
    <source>
        <dbReference type="SAM" id="MobiDB-lite"/>
    </source>
</evidence>
<feature type="compositionally biased region" description="Basic and acidic residues" evidence="1">
    <location>
        <begin position="38"/>
        <end position="60"/>
    </location>
</feature>